<dbReference type="EMBL" id="AZIM01004187">
    <property type="protein sequence ID" value="ETE61078.1"/>
    <property type="molecule type" value="Genomic_DNA"/>
</dbReference>
<name>V8NHG7_OPHHA</name>
<accession>V8NHG7</accession>
<sequence>MNFYTQPESIDSSYLPFYLSCYAPCYPQYGYGTGTSYCDPGNGCNYGYQPYSYGCGGLNTCSTSPCSYGYRYTDRGSCYEPWNYRMGYGARRNFPSRRYNCPNPW</sequence>
<proteinExistence type="predicted"/>
<evidence type="ECO:0000313" key="2">
    <source>
        <dbReference type="Proteomes" id="UP000018936"/>
    </source>
</evidence>
<reference evidence="1 2" key="1">
    <citation type="journal article" date="2013" name="Proc. Natl. Acad. Sci. U.S.A.">
        <title>The king cobra genome reveals dynamic gene evolution and adaptation in the snake venom system.</title>
        <authorList>
            <person name="Vonk F.J."/>
            <person name="Casewell N.R."/>
            <person name="Henkel C.V."/>
            <person name="Heimberg A.M."/>
            <person name="Jansen H.J."/>
            <person name="McCleary R.J."/>
            <person name="Kerkkamp H.M."/>
            <person name="Vos R.A."/>
            <person name="Guerreiro I."/>
            <person name="Calvete J.J."/>
            <person name="Wuster W."/>
            <person name="Woods A.E."/>
            <person name="Logan J.M."/>
            <person name="Harrison R.A."/>
            <person name="Castoe T.A."/>
            <person name="de Koning A.P."/>
            <person name="Pollock D.D."/>
            <person name="Yandell M."/>
            <person name="Calderon D."/>
            <person name="Renjifo C."/>
            <person name="Currier R.B."/>
            <person name="Salgado D."/>
            <person name="Pla D."/>
            <person name="Sanz L."/>
            <person name="Hyder A.S."/>
            <person name="Ribeiro J.M."/>
            <person name="Arntzen J.W."/>
            <person name="van den Thillart G.E."/>
            <person name="Boetzer M."/>
            <person name="Pirovano W."/>
            <person name="Dirks R.P."/>
            <person name="Spaink H.P."/>
            <person name="Duboule D."/>
            <person name="McGlinn E."/>
            <person name="Kini R.M."/>
            <person name="Richardson M.K."/>
        </authorList>
    </citation>
    <scope>NUCLEOTIDE SEQUENCE</scope>
    <source>
        <tissue evidence="1">Blood</tissue>
    </source>
</reference>
<gene>
    <name evidence="1" type="primary">KAP6-1</name>
    <name evidence="1" type="ORF">L345_13167</name>
</gene>
<evidence type="ECO:0000313" key="1">
    <source>
        <dbReference type="EMBL" id="ETE61078.1"/>
    </source>
</evidence>
<organism evidence="1 2">
    <name type="scientific">Ophiophagus hannah</name>
    <name type="common">King cobra</name>
    <name type="synonym">Naja hannah</name>
    <dbReference type="NCBI Taxonomy" id="8665"/>
    <lineage>
        <taxon>Eukaryota</taxon>
        <taxon>Metazoa</taxon>
        <taxon>Chordata</taxon>
        <taxon>Craniata</taxon>
        <taxon>Vertebrata</taxon>
        <taxon>Euteleostomi</taxon>
        <taxon>Lepidosauria</taxon>
        <taxon>Squamata</taxon>
        <taxon>Bifurcata</taxon>
        <taxon>Unidentata</taxon>
        <taxon>Episquamata</taxon>
        <taxon>Toxicofera</taxon>
        <taxon>Serpentes</taxon>
        <taxon>Colubroidea</taxon>
        <taxon>Elapidae</taxon>
        <taxon>Elapinae</taxon>
        <taxon>Ophiophagus</taxon>
    </lineage>
</organism>
<keyword evidence="2" id="KW-1185">Reference proteome</keyword>
<dbReference type="AlphaFoldDB" id="V8NHG7"/>
<protein>
    <submittedName>
        <fullName evidence="1">Keratin, glycine/tyrosine-rich of hair</fullName>
    </submittedName>
</protein>
<dbReference type="Proteomes" id="UP000018936">
    <property type="component" value="Unassembled WGS sequence"/>
</dbReference>
<comment type="caution">
    <text evidence="1">The sequence shown here is derived from an EMBL/GenBank/DDBJ whole genome shotgun (WGS) entry which is preliminary data.</text>
</comment>
<feature type="non-terminal residue" evidence="1">
    <location>
        <position position="1"/>
    </location>
</feature>